<dbReference type="AlphaFoldDB" id="A0A4D6NNA4"/>
<evidence type="ECO:0000313" key="4">
    <source>
        <dbReference type="Proteomes" id="UP000501690"/>
    </source>
</evidence>
<sequence length="79" mass="8781">MKMRLFKPALLLFLLFIFTVVQGQQLTNGRLLGSQSSTTVRGEGGCSEKEDFECKEGKNGGLEESVSENEDYIYTNSLP</sequence>
<feature type="compositionally biased region" description="Basic and acidic residues" evidence="1">
    <location>
        <begin position="46"/>
        <end position="58"/>
    </location>
</feature>
<evidence type="ECO:0000313" key="3">
    <source>
        <dbReference type="EMBL" id="QCE15330.1"/>
    </source>
</evidence>
<evidence type="ECO:0000256" key="2">
    <source>
        <dbReference type="SAM" id="SignalP"/>
    </source>
</evidence>
<keyword evidence="4" id="KW-1185">Reference proteome</keyword>
<evidence type="ECO:0000256" key="1">
    <source>
        <dbReference type="SAM" id="MobiDB-lite"/>
    </source>
</evidence>
<accession>A0A4D6NNA4</accession>
<reference evidence="3 4" key="1">
    <citation type="submission" date="2019-04" db="EMBL/GenBank/DDBJ databases">
        <title>An improved genome assembly and genetic linkage map for asparagus bean, Vigna unguiculata ssp. sesquipedialis.</title>
        <authorList>
            <person name="Xia Q."/>
            <person name="Zhang R."/>
            <person name="Dong Y."/>
        </authorList>
    </citation>
    <scope>NUCLEOTIDE SEQUENCE [LARGE SCALE GENOMIC DNA]</scope>
    <source>
        <tissue evidence="3">Leaf</tissue>
    </source>
</reference>
<protein>
    <recommendedName>
        <fullName evidence="5">Phytosulfokine-beta</fullName>
    </recommendedName>
</protein>
<gene>
    <name evidence="3" type="ORF">DEO72_LG11g2339</name>
</gene>
<feature type="signal peptide" evidence="2">
    <location>
        <begin position="1"/>
        <end position="23"/>
    </location>
</feature>
<dbReference type="Gramene" id="Vigun09g130000.1.v1.2">
    <property type="protein sequence ID" value="Vigun09g130000.1.v1.2"/>
    <property type="gene ID" value="Vigun09g130000.v1.2"/>
</dbReference>
<dbReference type="EMBL" id="CP039355">
    <property type="protein sequence ID" value="QCE15330.1"/>
    <property type="molecule type" value="Genomic_DNA"/>
</dbReference>
<dbReference type="OrthoDB" id="1433455at2759"/>
<organism evidence="3 4">
    <name type="scientific">Vigna unguiculata</name>
    <name type="common">Cowpea</name>
    <dbReference type="NCBI Taxonomy" id="3917"/>
    <lineage>
        <taxon>Eukaryota</taxon>
        <taxon>Viridiplantae</taxon>
        <taxon>Streptophyta</taxon>
        <taxon>Embryophyta</taxon>
        <taxon>Tracheophyta</taxon>
        <taxon>Spermatophyta</taxon>
        <taxon>Magnoliopsida</taxon>
        <taxon>eudicotyledons</taxon>
        <taxon>Gunneridae</taxon>
        <taxon>Pentapetalae</taxon>
        <taxon>rosids</taxon>
        <taxon>fabids</taxon>
        <taxon>Fabales</taxon>
        <taxon>Fabaceae</taxon>
        <taxon>Papilionoideae</taxon>
        <taxon>50 kb inversion clade</taxon>
        <taxon>NPAAA clade</taxon>
        <taxon>indigoferoid/millettioid clade</taxon>
        <taxon>Phaseoleae</taxon>
        <taxon>Vigna</taxon>
    </lineage>
</organism>
<dbReference type="Proteomes" id="UP000501690">
    <property type="component" value="Linkage Group LG11"/>
</dbReference>
<proteinExistence type="predicted"/>
<name>A0A4D6NNA4_VIGUN</name>
<evidence type="ECO:0008006" key="5">
    <source>
        <dbReference type="Google" id="ProtNLM"/>
    </source>
</evidence>
<feature type="chain" id="PRO_5020022289" description="Phytosulfokine-beta" evidence="2">
    <location>
        <begin position="24"/>
        <end position="79"/>
    </location>
</feature>
<keyword evidence="2" id="KW-0732">Signal</keyword>
<feature type="region of interest" description="Disordered" evidence="1">
    <location>
        <begin position="34"/>
        <end position="63"/>
    </location>
</feature>
<dbReference type="Gramene" id="Vigun09g130000.2.v1.2">
    <property type="protein sequence ID" value="Vigun09g130000.2.v1.2"/>
    <property type="gene ID" value="Vigun09g130000.v1.2"/>
</dbReference>